<dbReference type="Gene3D" id="3.90.780.10">
    <property type="entry name" value="5'-Nucleotidase, C-terminal domain"/>
    <property type="match status" value="1"/>
</dbReference>
<dbReference type="SUPFAM" id="SSF56300">
    <property type="entry name" value="Metallo-dependent phosphatases"/>
    <property type="match status" value="1"/>
</dbReference>
<dbReference type="Pfam" id="PF01663">
    <property type="entry name" value="Phosphodiest"/>
    <property type="match status" value="2"/>
</dbReference>
<evidence type="ECO:0000256" key="1">
    <source>
        <dbReference type="SAM" id="MobiDB-lite"/>
    </source>
</evidence>
<dbReference type="InterPro" id="IPR008334">
    <property type="entry name" value="5'-Nucleotdase_C"/>
</dbReference>
<dbReference type="Gene3D" id="3.60.21.10">
    <property type="match status" value="1"/>
</dbReference>
<dbReference type="InterPro" id="IPR002591">
    <property type="entry name" value="Phosphodiest/P_Trfase"/>
</dbReference>
<protein>
    <submittedName>
        <fullName evidence="4">5'-nucleotidase C-terminal domain-containing protein</fullName>
    </submittedName>
</protein>
<evidence type="ECO:0000256" key="2">
    <source>
        <dbReference type="SAM" id="SignalP"/>
    </source>
</evidence>
<reference evidence="4" key="1">
    <citation type="submission" date="2022-05" db="EMBL/GenBank/DDBJ databases">
        <title>Jatrophihabitans sp. SB3-54 whole genome sequence.</title>
        <authorList>
            <person name="Suh M.K."/>
            <person name="Eom M.K."/>
            <person name="Kim J.S."/>
            <person name="Kim H.S."/>
            <person name="Do H.E."/>
            <person name="Shin Y.K."/>
            <person name="Lee J.-S."/>
        </authorList>
    </citation>
    <scope>NUCLEOTIDE SEQUENCE</scope>
    <source>
        <strain evidence="4">SB3-54</strain>
    </source>
</reference>
<dbReference type="SUPFAM" id="SSF55816">
    <property type="entry name" value="5'-nucleotidase (syn. UDP-sugar hydrolase), C-terminal domain"/>
    <property type="match status" value="1"/>
</dbReference>
<dbReference type="Gene3D" id="3.40.720.10">
    <property type="entry name" value="Alkaline Phosphatase, subunit A"/>
    <property type="match status" value="2"/>
</dbReference>
<dbReference type="EMBL" id="CP097463">
    <property type="protein sequence ID" value="WAX55801.1"/>
    <property type="molecule type" value="Genomic_DNA"/>
</dbReference>
<accession>A0ABY7JXK2</accession>
<gene>
    <name evidence="4" type="ORF">M6B22_14795</name>
</gene>
<dbReference type="PRINTS" id="PR01607">
    <property type="entry name" value="APYRASEFAMLY"/>
</dbReference>
<sequence length="1241" mass="129270">MPRRLLAVLTSITTAAGLTLAVPAAASAHPAQHRGHSSGSHPVVLYSSDGMRPDLMQLFAAGGSMPTYAGLMRAGVTGQNGLTQGFPPNTGQGWYTLATGAWPGVHGSTNNTFFDNRLPFTSSISFSFHGNGASPGSDPTNVLEAQSVASSAELAGKKVAQVEWTGGLNANIAGPTVDYASFYSKRGVLDYPLDATKQSSAASFGLSYQVAAFTPAAGWTHVPASHNPAQQTTLLVQSTSPSLNPDRTFDLYVYASGSHGYDRVLVVPSGASKDGAHAVATLVPGQYQAVKFRGADGLTGTAAGESTGFYLKVTELAGDLSHFGLYFTSLTRPNAHCAIAACDALPAGAPGEDRLAKYLADNLPPAVFGDFAPEEAGIIDEDTWYQQTVGLNQAYDSAVLRYVLGTLQPDTQVLLAGTDETDEVSHQILGLLTPTAPDGTRNPYYDRVAGTGPRDHRVAQRLGYLIGAYHNADSRLGLIRSLVGSNADILASSDHGFAPQWYAIDAALPLKQLGLQDVEQTGNCRPAAASAPGGTIAKECEAGATAQIYLDVKGRNPDGVLDPAQYQATVNRIVDAYRNLRDPNTGKKIIEAVFTKAQMADVDGSDSLNPTRTGDVVVVAKVPYQFDAATVGTLVAPSRFFGQHGYLPDDVDLRHNVNMHATFVAGGPDIVHDRSLAGVRAVDLAPTLAVLGGFDPPLQAQGRVLTSIIRGGHRYVSGQLLGINDVHGNITGKGLSYTDPYTGVKDAAGGIGVLATYLERARAGAPNTLTVEAGDMVGASPPESALLRDKPTLDALNLMGIDLGTLGNHEFDRGVTEMLRQVDGGQSTIDSSITFSGLDYPVVDANVISDATGKPLLPPYRIEKIGGVRVAFIGATTITTPTIVTTGGTSGVHFVDEATAINGYVHTLQHKGVHAFVVVIHEGGSQSGFPVGTVNGRIHDIAAALDPAVKVVVSGHSHTVIDTRVGHALVIQASSFTRAFDQVQLLLDRRAGTISAAWGRVVPVWTSFPPASTDPAATPVPPDPQVQAVVDAAVTATNPITQQVINHASADIPSQREGGSTPAGESPAGDLVADAQRSYTGAQLAFVNTGSIRAGLLAGPVTYGDLFTMQPFQDDYVDTFTLTGAQVWALLNQQLAAGTGGIMQVSGLHFSYSGSQGSGAITGVWLGPVGDDTQPIPNDTSQTYTGTANSFMVGGGDGFTVLESAGSIVQTADSELQPLLSYVGGLPDPFSYSTDGRITQG</sequence>
<evidence type="ECO:0000313" key="5">
    <source>
        <dbReference type="Proteomes" id="UP001164693"/>
    </source>
</evidence>
<dbReference type="Pfam" id="PF02872">
    <property type="entry name" value="5_nucleotid_C"/>
    <property type="match status" value="1"/>
</dbReference>
<dbReference type="RefSeq" id="WP_269442324.1">
    <property type="nucleotide sequence ID" value="NZ_CP097463.1"/>
</dbReference>
<name>A0ABY7JXK2_9ACTN</name>
<evidence type="ECO:0000313" key="4">
    <source>
        <dbReference type="EMBL" id="WAX55801.1"/>
    </source>
</evidence>
<dbReference type="InterPro" id="IPR029052">
    <property type="entry name" value="Metallo-depent_PP-like"/>
</dbReference>
<dbReference type="InterPro" id="IPR017850">
    <property type="entry name" value="Alkaline_phosphatase_core_sf"/>
</dbReference>
<keyword evidence="5" id="KW-1185">Reference proteome</keyword>
<dbReference type="InterPro" id="IPR036907">
    <property type="entry name" value="5'-Nucleotdase_C_sf"/>
</dbReference>
<dbReference type="PANTHER" id="PTHR11575">
    <property type="entry name" value="5'-NUCLEOTIDASE-RELATED"/>
    <property type="match status" value="1"/>
</dbReference>
<organism evidence="4 5">
    <name type="scientific">Jatrophihabitans cynanchi</name>
    <dbReference type="NCBI Taxonomy" id="2944128"/>
    <lineage>
        <taxon>Bacteria</taxon>
        <taxon>Bacillati</taxon>
        <taxon>Actinomycetota</taxon>
        <taxon>Actinomycetes</taxon>
        <taxon>Jatrophihabitantales</taxon>
        <taxon>Jatrophihabitantaceae</taxon>
        <taxon>Jatrophihabitans</taxon>
    </lineage>
</organism>
<feature type="signal peptide" evidence="2">
    <location>
        <begin position="1"/>
        <end position="21"/>
    </location>
</feature>
<feature type="region of interest" description="Disordered" evidence="1">
    <location>
        <begin position="1049"/>
        <end position="1070"/>
    </location>
</feature>
<dbReference type="InterPro" id="IPR006179">
    <property type="entry name" value="5_nucleotidase/apyrase"/>
</dbReference>
<feature type="chain" id="PRO_5046408298" evidence="2">
    <location>
        <begin position="22"/>
        <end position="1241"/>
    </location>
</feature>
<dbReference type="PANTHER" id="PTHR11575:SF24">
    <property type="entry name" value="5'-NUCLEOTIDASE"/>
    <property type="match status" value="1"/>
</dbReference>
<feature type="domain" description="5'-Nucleotidase C-terminal" evidence="3">
    <location>
        <begin position="1057"/>
        <end position="1203"/>
    </location>
</feature>
<dbReference type="Proteomes" id="UP001164693">
    <property type="component" value="Chromosome"/>
</dbReference>
<evidence type="ECO:0000259" key="3">
    <source>
        <dbReference type="Pfam" id="PF02872"/>
    </source>
</evidence>
<keyword evidence="2" id="KW-0732">Signal</keyword>
<proteinExistence type="predicted"/>
<dbReference type="SUPFAM" id="SSF53649">
    <property type="entry name" value="Alkaline phosphatase-like"/>
    <property type="match status" value="1"/>
</dbReference>